<reference evidence="4" key="1">
    <citation type="submission" date="2016-10" db="EMBL/GenBank/DDBJ databases">
        <authorList>
            <person name="Varghese N."/>
            <person name="Submissions S."/>
        </authorList>
    </citation>
    <scope>NUCLEOTIDE SEQUENCE [LARGE SCALE GENOMIC DNA]</scope>
    <source>
        <strain evidence="4">CGMCC 1.11101</strain>
    </source>
</reference>
<accession>A0A1I5D656</accession>
<organism evidence="3 4">
    <name type="scientific">Mycetocola miduiensis</name>
    <dbReference type="NCBI Taxonomy" id="995034"/>
    <lineage>
        <taxon>Bacteria</taxon>
        <taxon>Bacillati</taxon>
        <taxon>Actinomycetota</taxon>
        <taxon>Actinomycetes</taxon>
        <taxon>Micrococcales</taxon>
        <taxon>Microbacteriaceae</taxon>
        <taxon>Mycetocola</taxon>
    </lineage>
</organism>
<proteinExistence type="predicted"/>
<feature type="transmembrane region" description="Helical" evidence="2">
    <location>
        <begin position="174"/>
        <end position="203"/>
    </location>
</feature>
<evidence type="ECO:0000256" key="1">
    <source>
        <dbReference type="SAM" id="MobiDB-lite"/>
    </source>
</evidence>
<feature type="compositionally biased region" description="Basic and acidic residues" evidence="1">
    <location>
        <begin position="37"/>
        <end position="49"/>
    </location>
</feature>
<dbReference type="EMBL" id="FOVM01000008">
    <property type="protein sequence ID" value="SFN94311.1"/>
    <property type="molecule type" value="Genomic_DNA"/>
</dbReference>
<dbReference type="Proteomes" id="UP000198867">
    <property type="component" value="Unassembled WGS sequence"/>
</dbReference>
<keyword evidence="2" id="KW-0812">Transmembrane</keyword>
<feature type="compositionally biased region" description="Low complexity" evidence="1">
    <location>
        <begin position="26"/>
        <end position="35"/>
    </location>
</feature>
<keyword evidence="4" id="KW-1185">Reference proteome</keyword>
<evidence type="ECO:0000313" key="4">
    <source>
        <dbReference type="Proteomes" id="UP000198867"/>
    </source>
</evidence>
<gene>
    <name evidence="3" type="ORF">SAMN05216219_2734</name>
</gene>
<feature type="region of interest" description="Disordered" evidence="1">
    <location>
        <begin position="1"/>
        <end position="165"/>
    </location>
</feature>
<sequence length="246" mass="24930">MSDPQSPEHAPARPPLPPQPTPSVEPPAAEAVPEADGQDRGRPEPDLDAARAPAATPPYAPSSSPAYGGASTPPPNPFGQPTAGRHASPSTSAEQSLGFAPPSSPSFAAPAGAAAGYGSYPQAPSAQRHGQPANEASGYRTPGYPTNPQAQQYPAPVTPPRPAKPSTKLANTGLALGVVGVIGGIFFGWTLPFSIAAIVLGFLARPREPRARGVALSTIVTGAVGVLLSLGWLTYSILTWLALTAS</sequence>
<feature type="compositionally biased region" description="Low complexity" evidence="1">
    <location>
        <begin position="61"/>
        <end position="71"/>
    </location>
</feature>
<dbReference type="RefSeq" id="WP_143095080.1">
    <property type="nucleotide sequence ID" value="NZ_FOVM01000008.1"/>
</dbReference>
<feature type="compositionally biased region" description="Pro residues" evidence="1">
    <location>
        <begin position="12"/>
        <end position="25"/>
    </location>
</feature>
<evidence type="ECO:0000313" key="3">
    <source>
        <dbReference type="EMBL" id="SFN94311.1"/>
    </source>
</evidence>
<evidence type="ECO:0000256" key="2">
    <source>
        <dbReference type="SAM" id="Phobius"/>
    </source>
</evidence>
<protein>
    <recommendedName>
        <fullName evidence="5">DUF4190 domain-containing protein</fullName>
    </recommendedName>
</protein>
<dbReference type="OrthoDB" id="5124674at2"/>
<feature type="compositionally biased region" description="Low complexity" evidence="1">
    <location>
        <begin position="98"/>
        <end position="124"/>
    </location>
</feature>
<feature type="transmembrane region" description="Helical" evidence="2">
    <location>
        <begin position="215"/>
        <end position="243"/>
    </location>
</feature>
<keyword evidence="2" id="KW-1133">Transmembrane helix</keyword>
<keyword evidence="2" id="KW-0472">Membrane</keyword>
<dbReference type="AlphaFoldDB" id="A0A1I5D656"/>
<name>A0A1I5D656_9MICO</name>
<dbReference type="STRING" id="995034.SAMN05216219_2734"/>
<evidence type="ECO:0008006" key="5">
    <source>
        <dbReference type="Google" id="ProtNLM"/>
    </source>
</evidence>